<comment type="caution">
    <text evidence="2">The sequence shown here is derived from an EMBL/GenBank/DDBJ whole genome shotgun (WGS) entry which is preliminary data.</text>
</comment>
<proteinExistence type="predicted"/>
<evidence type="ECO:0000313" key="2">
    <source>
        <dbReference type="EMBL" id="GAC33880.1"/>
    </source>
</evidence>
<evidence type="ECO:0000313" key="3">
    <source>
        <dbReference type="Proteomes" id="UP000006322"/>
    </source>
</evidence>
<dbReference type="STRING" id="1129793.GPLA_2987"/>
<sequence length="41" mass="4334">MASSAGSMRNPTPGHPLPVCGQSAGHQYEPKTILRIFVPTV</sequence>
<name>K7AF10_9ALTE</name>
<reference evidence="3" key="1">
    <citation type="journal article" date="2014" name="Environ. Microbiol.">
        <title>Comparative genomics of the marine bacterial genus Glaciecola reveals the high degree of genomic diversity and genomic characteristic for cold adaptation.</title>
        <authorList>
            <person name="Qin Q.L."/>
            <person name="Xie B.B."/>
            <person name="Yu Y."/>
            <person name="Shu Y.L."/>
            <person name="Rong J.C."/>
            <person name="Zhang Y.J."/>
            <person name="Zhao D.L."/>
            <person name="Chen X.L."/>
            <person name="Zhang X.Y."/>
            <person name="Chen B."/>
            <person name="Zhou B.C."/>
            <person name="Zhang Y.Z."/>
        </authorList>
    </citation>
    <scope>NUCLEOTIDE SEQUENCE [LARGE SCALE GENOMIC DNA]</scope>
    <source>
        <strain evidence="3">LMG 21857</strain>
    </source>
</reference>
<feature type="compositionally biased region" description="Polar residues" evidence="1">
    <location>
        <begin position="1"/>
        <end position="10"/>
    </location>
</feature>
<feature type="region of interest" description="Disordered" evidence="1">
    <location>
        <begin position="1"/>
        <end position="24"/>
    </location>
</feature>
<organism evidence="2 3">
    <name type="scientific">Paraglaciecola polaris LMG 21857</name>
    <dbReference type="NCBI Taxonomy" id="1129793"/>
    <lineage>
        <taxon>Bacteria</taxon>
        <taxon>Pseudomonadati</taxon>
        <taxon>Pseudomonadota</taxon>
        <taxon>Gammaproteobacteria</taxon>
        <taxon>Alteromonadales</taxon>
        <taxon>Alteromonadaceae</taxon>
        <taxon>Paraglaciecola</taxon>
    </lineage>
</organism>
<protein>
    <submittedName>
        <fullName evidence="2">Uncharacterized protein</fullName>
    </submittedName>
</protein>
<accession>K7AF10</accession>
<dbReference type="EMBL" id="BAER01000075">
    <property type="protein sequence ID" value="GAC33880.1"/>
    <property type="molecule type" value="Genomic_DNA"/>
</dbReference>
<keyword evidence="3" id="KW-1185">Reference proteome</keyword>
<evidence type="ECO:0000256" key="1">
    <source>
        <dbReference type="SAM" id="MobiDB-lite"/>
    </source>
</evidence>
<dbReference type="AlphaFoldDB" id="K7AF10"/>
<gene>
    <name evidence="2" type="ORF">GPLA_2987</name>
</gene>
<dbReference type="Proteomes" id="UP000006322">
    <property type="component" value="Unassembled WGS sequence"/>
</dbReference>